<keyword evidence="4" id="KW-0539">Nucleus</keyword>
<dbReference type="GO" id="GO:0003689">
    <property type="term" value="F:DNA clamp loader activity"/>
    <property type="evidence" value="ECO:0007669"/>
    <property type="project" value="TreeGrafter"/>
</dbReference>
<dbReference type="Pfam" id="PF22534">
    <property type="entry name" value="RFC_C"/>
    <property type="match status" value="1"/>
</dbReference>
<evidence type="ECO:0000256" key="7">
    <source>
        <dbReference type="ARBA" id="ARBA00070184"/>
    </source>
</evidence>
<evidence type="ECO:0000256" key="3">
    <source>
        <dbReference type="ARBA" id="ARBA00022705"/>
    </source>
</evidence>
<evidence type="ECO:0000259" key="11">
    <source>
        <dbReference type="SMART" id="SM00382"/>
    </source>
</evidence>
<comment type="function">
    <text evidence="5">Subunit of the replication factor C (RFC) complex which acts during elongation of primed DNA templates by DNA polymerases delta and epsilon, and is necessary for ATP-dependent loading of proliferating cell nuclear antigen (PCNA) onto primed DNA.</text>
</comment>
<evidence type="ECO:0000313" key="13">
    <source>
        <dbReference type="Proteomes" id="UP000683360"/>
    </source>
</evidence>
<dbReference type="SUPFAM" id="SSF52540">
    <property type="entry name" value="P-loop containing nucleoside triphosphate hydrolases"/>
    <property type="match status" value="1"/>
</dbReference>
<feature type="domain" description="AAA+ ATPase" evidence="11">
    <location>
        <begin position="34"/>
        <end position="190"/>
    </location>
</feature>
<dbReference type="InterPro" id="IPR027417">
    <property type="entry name" value="P-loop_NTPase"/>
</dbReference>
<organism evidence="12 13">
    <name type="scientific">Mytilus edulis</name>
    <name type="common">Blue mussel</name>
    <dbReference type="NCBI Taxonomy" id="6550"/>
    <lineage>
        <taxon>Eukaryota</taxon>
        <taxon>Metazoa</taxon>
        <taxon>Spiralia</taxon>
        <taxon>Lophotrochozoa</taxon>
        <taxon>Mollusca</taxon>
        <taxon>Bivalvia</taxon>
        <taxon>Autobranchia</taxon>
        <taxon>Pteriomorphia</taxon>
        <taxon>Mytilida</taxon>
        <taxon>Mytiloidea</taxon>
        <taxon>Mytilidae</taxon>
        <taxon>Mytilinae</taxon>
        <taxon>Mytilus</taxon>
    </lineage>
</organism>
<dbReference type="Pfam" id="PF13177">
    <property type="entry name" value="DNA_pol3_delta2"/>
    <property type="match status" value="1"/>
</dbReference>
<dbReference type="SMART" id="SM00382">
    <property type="entry name" value="AAA"/>
    <property type="match status" value="1"/>
</dbReference>
<evidence type="ECO:0000256" key="4">
    <source>
        <dbReference type="ARBA" id="ARBA00023242"/>
    </source>
</evidence>
<dbReference type="PANTHER" id="PTHR11669:SF1">
    <property type="entry name" value="REPLICATION FACTOR C SUBUNIT 3"/>
    <property type="match status" value="1"/>
</dbReference>
<evidence type="ECO:0000256" key="6">
    <source>
        <dbReference type="ARBA" id="ARBA00062267"/>
    </source>
</evidence>
<gene>
    <name evidence="12" type="ORF">MEDL_6108</name>
</gene>
<dbReference type="GO" id="GO:0006271">
    <property type="term" value="P:DNA strand elongation involved in DNA replication"/>
    <property type="evidence" value="ECO:0007669"/>
    <property type="project" value="UniProtKB-ARBA"/>
</dbReference>
<dbReference type="Proteomes" id="UP000683360">
    <property type="component" value="Unassembled WGS sequence"/>
</dbReference>
<accession>A0A8S3Q614</accession>
<dbReference type="Gene3D" id="1.10.8.60">
    <property type="match status" value="1"/>
</dbReference>
<dbReference type="GO" id="GO:0006281">
    <property type="term" value="P:DNA repair"/>
    <property type="evidence" value="ECO:0007669"/>
    <property type="project" value="UniProtKB-ARBA"/>
</dbReference>
<comment type="similarity">
    <text evidence="2">Belongs to the activator 1 small subunits family.</text>
</comment>
<comment type="subcellular location">
    <subcellularLocation>
        <location evidence="1">Nucleus</location>
    </subcellularLocation>
</comment>
<evidence type="ECO:0000256" key="10">
    <source>
        <dbReference type="ARBA" id="ARBA00080379"/>
    </source>
</evidence>
<dbReference type="AlphaFoldDB" id="A0A8S3Q614"/>
<comment type="subunit">
    <text evidence="6">Subunit of the RFC complex, an heteropentameric complex consisting of a large subunit RFC1 and four small subunits RFC2, RFC3, RFC4 and RFC5; the RFC complex interacts with PCNA. Forms an heterotetrameric complex with RFC2, RFC4 and RFC5; this complex has ATPase activity but is not stimulated by PCNA. The heterotetramer of subunits RFC2, RFC3, RFC4 and RFC5 interacts with RAD17. Interacts with CNTD1; this interaction facilitates crossover formation.</text>
</comment>
<evidence type="ECO:0000256" key="9">
    <source>
        <dbReference type="ARBA" id="ARBA00079394"/>
    </source>
</evidence>
<dbReference type="SUPFAM" id="SSF48019">
    <property type="entry name" value="post-AAA+ oligomerization domain-like"/>
    <property type="match status" value="1"/>
</dbReference>
<dbReference type="GO" id="GO:0005663">
    <property type="term" value="C:DNA replication factor C complex"/>
    <property type="evidence" value="ECO:0007669"/>
    <property type="project" value="TreeGrafter"/>
</dbReference>
<comment type="caution">
    <text evidence="12">The sequence shown here is derived from an EMBL/GenBank/DDBJ whole genome shotgun (WGS) entry which is preliminary data.</text>
</comment>
<dbReference type="GO" id="GO:0005634">
    <property type="term" value="C:nucleus"/>
    <property type="evidence" value="ECO:0007669"/>
    <property type="project" value="UniProtKB-SubCell"/>
</dbReference>
<proteinExistence type="inferred from homology"/>
<dbReference type="EMBL" id="CAJPWZ010000342">
    <property type="protein sequence ID" value="CAG2190862.1"/>
    <property type="molecule type" value="Genomic_DNA"/>
</dbReference>
<dbReference type="InterPro" id="IPR050238">
    <property type="entry name" value="DNA_Rep/Repair_Clamp_Loader"/>
</dbReference>
<evidence type="ECO:0000256" key="5">
    <source>
        <dbReference type="ARBA" id="ARBA00058626"/>
    </source>
</evidence>
<name>A0A8S3Q614_MYTED</name>
<dbReference type="Pfam" id="PF21960">
    <property type="entry name" value="RCF1-5-like_lid"/>
    <property type="match status" value="1"/>
</dbReference>
<dbReference type="Gene3D" id="1.20.272.10">
    <property type="match status" value="1"/>
</dbReference>
<evidence type="ECO:0000256" key="8">
    <source>
        <dbReference type="ARBA" id="ARBA00076818"/>
    </source>
</evidence>
<dbReference type="GO" id="GO:0003677">
    <property type="term" value="F:DNA binding"/>
    <property type="evidence" value="ECO:0007669"/>
    <property type="project" value="InterPro"/>
</dbReference>
<evidence type="ECO:0000256" key="1">
    <source>
        <dbReference type="ARBA" id="ARBA00004123"/>
    </source>
</evidence>
<dbReference type="OrthoDB" id="761538at2759"/>
<dbReference type="InterPro" id="IPR003593">
    <property type="entry name" value="AAA+_ATPase"/>
</dbReference>
<keyword evidence="13" id="KW-1185">Reference proteome</keyword>
<evidence type="ECO:0000256" key="2">
    <source>
        <dbReference type="ARBA" id="ARBA00005378"/>
    </source>
</evidence>
<dbReference type="FunFam" id="1.10.8.60:FF:000030">
    <property type="entry name" value="replication factor C subunit 3"/>
    <property type="match status" value="1"/>
</dbReference>
<dbReference type="FunFam" id="1.20.272.10:FF:000002">
    <property type="entry name" value="Replication factor C subunit 3"/>
    <property type="match status" value="1"/>
</dbReference>
<sequence>MSLWVDKHRPTSLHKLDFHKEQAAHLKKLVQGGDFPHLLVYGPSGAGKKTRIMCLLREMYGSGVEKLRIENHTFTTPSNKKIEISTISSNYHIEVNPSDVGNQDRVVIQELIKTVAQVNQLETSTQKDFKVVILTEVDRLTKDAQHALRRTMEKYMSTCRLILCCNSTSKVIPAIRSRCLGVRVPAPSIEEICQVLQNICKKESLNLPSELARRIAEKSNRNLRRAVLMCEACRVQQQNFTADQEVTEPDWELYLKETAQLIAQQQSPKRLLEVRGRLYELLTHCIPPDVIIKGLLQELISNCDGQLKTEVVQTAAYYEHRLQMGQKAIYHLEAFVAKFMAIYKRFLEEGIADLF</sequence>
<keyword evidence="3" id="KW-0235">DNA replication</keyword>
<evidence type="ECO:0000313" key="12">
    <source>
        <dbReference type="EMBL" id="CAG2190862.1"/>
    </source>
</evidence>
<dbReference type="Gene3D" id="3.40.50.300">
    <property type="entry name" value="P-loop containing nucleotide triphosphate hydrolases"/>
    <property type="match status" value="1"/>
</dbReference>
<dbReference type="InterPro" id="IPR008921">
    <property type="entry name" value="DNA_pol3_clamp-load_cplx_C"/>
</dbReference>
<protein>
    <recommendedName>
        <fullName evidence="7">Replication factor C subunit 3</fullName>
    </recommendedName>
    <alternativeName>
        <fullName evidence="9">Activator 1 38 kDa subunit</fullName>
    </alternativeName>
    <alternativeName>
        <fullName evidence="10">Activator 1 subunit 3</fullName>
    </alternativeName>
    <alternativeName>
        <fullName evidence="8">Replication factor C 38 kDa subunit</fullName>
    </alternativeName>
</protein>
<reference evidence="12" key="1">
    <citation type="submission" date="2021-03" db="EMBL/GenBank/DDBJ databases">
        <authorList>
            <person name="Bekaert M."/>
        </authorList>
    </citation>
    <scope>NUCLEOTIDE SEQUENCE</scope>
</reference>
<dbReference type="FunFam" id="3.40.50.300:FF:000136">
    <property type="entry name" value="Replication factor C subunit 5"/>
    <property type="match status" value="1"/>
</dbReference>
<dbReference type="CDD" id="cd00009">
    <property type="entry name" value="AAA"/>
    <property type="match status" value="1"/>
</dbReference>
<dbReference type="PANTHER" id="PTHR11669">
    <property type="entry name" value="REPLICATION FACTOR C / DNA POLYMERASE III GAMMA-TAU SUBUNIT"/>
    <property type="match status" value="1"/>
</dbReference>